<organism evidence="3 4">
    <name type="scientific">Sphingomonas turrisvirgatae</name>
    <dbReference type="NCBI Taxonomy" id="1888892"/>
    <lineage>
        <taxon>Bacteria</taxon>
        <taxon>Pseudomonadati</taxon>
        <taxon>Pseudomonadota</taxon>
        <taxon>Alphaproteobacteria</taxon>
        <taxon>Sphingomonadales</taxon>
        <taxon>Sphingomonadaceae</taxon>
        <taxon>Sphingomonas</taxon>
    </lineage>
</organism>
<dbReference type="InterPro" id="IPR036938">
    <property type="entry name" value="PAP2/HPO_sf"/>
</dbReference>
<protein>
    <recommendedName>
        <fullName evidence="2">Phosphatidic acid phosphatase type 2/haloperoxidase domain-containing protein</fullName>
    </recommendedName>
</protein>
<dbReference type="PANTHER" id="PTHR14969">
    <property type="entry name" value="SPHINGOSINE-1-PHOSPHATE PHOSPHOHYDROLASE"/>
    <property type="match status" value="1"/>
</dbReference>
<dbReference type="OrthoDB" id="9801622at2"/>
<dbReference type="EMBL" id="MDDS01000086">
    <property type="protein sequence ID" value="ODP36096.1"/>
    <property type="molecule type" value="Genomic_DNA"/>
</dbReference>
<comment type="caution">
    <text evidence="3">The sequence shown here is derived from an EMBL/GenBank/DDBJ whole genome shotgun (WGS) entry which is preliminary data.</text>
</comment>
<gene>
    <name evidence="3" type="ORF">BFL28_07965</name>
</gene>
<dbReference type="PANTHER" id="PTHR14969:SF13">
    <property type="entry name" value="AT30094P"/>
    <property type="match status" value="1"/>
</dbReference>
<feature type="transmembrane region" description="Helical" evidence="1">
    <location>
        <begin position="184"/>
        <end position="201"/>
    </location>
</feature>
<evidence type="ECO:0000313" key="3">
    <source>
        <dbReference type="EMBL" id="ODP36096.1"/>
    </source>
</evidence>
<keyword evidence="1" id="KW-0812">Transmembrane</keyword>
<evidence type="ECO:0000256" key="1">
    <source>
        <dbReference type="SAM" id="Phobius"/>
    </source>
</evidence>
<feature type="transmembrane region" description="Helical" evidence="1">
    <location>
        <begin position="83"/>
        <end position="103"/>
    </location>
</feature>
<sequence length="212" mass="22017">MALAAVAGGIAVLALLGRTIAGGHQFAFDRALMLALRQPDLLTPVGPAWLRQAMVDITALGGETVLTLAVALTVGFLVASRHLLTAALVFAGTVSGSIAVAMAKQMVGRARPALVDHLVEVGSASFPSGHAANSAIIYLTIALIVMQIVPMRRGRAFLFAATVLLVTAIGASRVYLGVHWPSDVLAGWSFGSLWALAWWAIGSRLRGGRAVS</sequence>
<dbReference type="SMART" id="SM00014">
    <property type="entry name" value="acidPPc"/>
    <property type="match status" value="1"/>
</dbReference>
<dbReference type="SUPFAM" id="SSF48317">
    <property type="entry name" value="Acid phosphatase/Vanadium-dependent haloperoxidase"/>
    <property type="match status" value="1"/>
</dbReference>
<dbReference type="CDD" id="cd03392">
    <property type="entry name" value="PAP2_like_2"/>
    <property type="match status" value="1"/>
</dbReference>
<feature type="domain" description="Phosphatidic acid phosphatase type 2/haloperoxidase" evidence="2">
    <location>
        <begin position="86"/>
        <end position="199"/>
    </location>
</feature>
<feature type="transmembrane region" description="Helical" evidence="1">
    <location>
        <begin position="57"/>
        <end position="78"/>
    </location>
</feature>
<dbReference type="Pfam" id="PF01569">
    <property type="entry name" value="PAP2"/>
    <property type="match status" value="1"/>
</dbReference>
<keyword evidence="1" id="KW-1133">Transmembrane helix</keyword>
<evidence type="ECO:0000313" key="4">
    <source>
        <dbReference type="Proteomes" id="UP000094487"/>
    </source>
</evidence>
<dbReference type="STRING" id="1888892.BFL28_07965"/>
<accession>A0A1E3LQR2</accession>
<keyword evidence="4" id="KW-1185">Reference proteome</keyword>
<dbReference type="Gene3D" id="1.20.144.10">
    <property type="entry name" value="Phosphatidic acid phosphatase type 2/haloperoxidase"/>
    <property type="match status" value="1"/>
</dbReference>
<name>A0A1E3LQR2_9SPHN</name>
<feature type="transmembrane region" description="Helical" evidence="1">
    <location>
        <begin position="131"/>
        <end position="149"/>
    </location>
</feature>
<dbReference type="Proteomes" id="UP000094487">
    <property type="component" value="Unassembled WGS sequence"/>
</dbReference>
<feature type="transmembrane region" description="Helical" evidence="1">
    <location>
        <begin position="156"/>
        <end position="178"/>
    </location>
</feature>
<evidence type="ECO:0000259" key="2">
    <source>
        <dbReference type="SMART" id="SM00014"/>
    </source>
</evidence>
<keyword evidence="1" id="KW-0472">Membrane</keyword>
<proteinExistence type="predicted"/>
<dbReference type="InterPro" id="IPR000326">
    <property type="entry name" value="PAP2/HPO"/>
</dbReference>
<reference evidence="3 4" key="1">
    <citation type="submission" date="2016-08" db="EMBL/GenBank/DDBJ databases">
        <title>Draft genome of the agarase producing Sphingomonas sp. MCT13.</title>
        <authorList>
            <person name="D'Andrea M.M."/>
            <person name="Rossolini G.M."/>
            <person name="Thaller M.C."/>
        </authorList>
    </citation>
    <scope>NUCLEOTIDE SEQUENCE [LARGE SCALE GENOMIC DNA]</scope>
    <source>
        <strain evidence="3 4">MCT13</strain>
    </source>
</reference>
<dbReference type="AlphaFoldDB" id="A0A1E3LQR2"/>